<name>D8PEH0_9BACT</name>
<keyword evidence="3" id="KW-1185">Reference proteome</keyword>
<accession>D8PEH0</accession>
<gene>
    <name evidence="2" type="ORF">NIDE1903</name>
</gene>
<proteinExistence type="predicted"/>
<organism evidence="2 3">
    <name type="scientific">Nitrospira defluvii</name>
    <dbReference type="NCBI Taxonomy" id="330214"/>
    <lineage>
        <taxon>Bacteria</taxon>
        <taxon>Pseudomonadati</taxon>
        <taxon>Nitrospirota</taxon>
        <taxon>Nitrospiria</taxon>
        <taxon>Nitrospirales</taxon>
        <taxon>Nitrospiraceae</taxon>
        <taxon>Nitrospira</taxon>
    </lineage>
</organism>
<protein>
    <submittedName>
        <fullName evidence="2">Uncharacterized protein</fullName>
    </submittedName>
</protein>
<dbReference type="AlphaFoldDB" id="D8PEH0"/>
<evidence type="ECO:0000313" key="2">
    <source>
        <dbReference type="EMBL" id="CBK41629.1"/>
    </source>
</evidence>
<evidence type="ECO:0000256" key="1">
    <source>
        <dbReference type="SAM" id="Phobius"/>
    </source>
</evidence>
<dbReference type="HOGENOM" id="CLU_2859379_0_0_0"/>
<evidence type="ECO:0000313" key="3">
    <source>
        <dbReference type="Proteomes" id="UP000001660"/>
    </source>
</evidence>
<dbReference type="Proteomes" id="UP000001660">
    <property type="component" value="Chromosome"/>
</dbReference>
<keyword evidence="1" id="KW-1133">Transmembrane helix</keyword>
<dbReference type="EMBL" id="FP929003">
    <property type="protein sequence ID" value="CBK41629.1"/>
    <property type="molecule type" value="Genomic_DNA"/>
</dbReference>
<sequence>MRQPHWQLIGAQRQAFAWHPQEQEAQSQVPQQPVLTIFCAVFFLMSAMVGLLCHAGASLRRHRG</sequence>
<reference evidence="2 3" key="1">
    <citation type="journal article" date="2010" name="Proc. Natl. Acad. Sci. U.S.A.">
        <title>A Nitrospira metagenome illuminates the physiology and evolution of globally important nitrite-oxidizing bacteria.</title>
        <authorList>
            <person name="Lucker S."/>
            <person name="Wagner M."/>
            <person name="Maixner F."/>
            <person name="Pelletier E."/>
            <person name="Koch H."/>
            <person name="Vacherie B."/>
            <person name="Rattei T."/>
            <person name="Sinninghe Damste J."/>
            <person name="Spieck E."/>
            <person name="Le Paslier D."/>
            <person name="Daims H."/>
        </authorList>
    </citation>
    <scope>NUCLEOTIDE SEQUENCE [LARGE SCALE GENOMIC DNA]</scope>
</reference>
<keyword evidence="1" id="KW-0812">Transmembrane</keyword>
<dbReference type="KEGG" id="nde:NIDE1903"/>
<keyword evidence="1" id="KW-0472">Membrane</keyword>
<feature type="transmembrane region" description="Helical" evidence="1">
    <location>
        <begin position="34"/>
        <end position="57"/>
    </location>
</feature>